<reference evidence="2" key="1">
    <citation type="journal article" date="2023" name="G3 (Bethesda)">
        <title>A reference genome for the long-term kleptoplast-retaining sea slug Elysia crispata morphotype clarki.</title>
        <authorList>
            <person name="Eastman K.E."/>
            <person name="Pendleton A.L."/>
            <person name="Shaikh M.A."/>
            <person name="Suttiyut T."/>
            <person name="Ogas R."/>
            <person name="Tomko P."/>
            <person name="Gavelis G."/>
            <person name="Widhalm J.R."/>
            <person name="Wisecaver J.H."/>
        </authorList>
    </citation>
    <scope>NUCLEOTIDE SEQUENCE</scope>
    <source>
        <strain evidence="2">ECLA1</strain>
    </source>
</reference>
<protein>
    <submittedName>
        <fullName evidence="2">Uncharacterized protein</fullName>
    </submittedName>
</protein>
<comment type="caution">
    <text evidence="2">The sequence shown here is derived from an EMBL/GenBank/DDBJ whole genome shotgun (WGS) entry which is preliminary data.</text>
</comment>
<dbReference type="EMBL" id="JAWDGP010004062">
    <property type="protein sequence ID" value="KAK3768252.1"/>
    <property type="molecule type" value="Genomic_DNA"/>
</dbReference>
<proteinExistence type="predicted"/>
<evidence type="ECO:0000256" key="1">
    <source>
        <dbReference type="SAM" id="MobiDB-lite"/>
    </source>
</evidence>
<keyword evidence="3" id="KW-1185">Reference proteome</keyword>
<feature type="compositionally biased region" description="Basic and acidic residues" evidence="1">
    <location>
        <begin position="65"/>
        <end position="75"/>
    </location>
</feature>
<gene>
    <name evidence="2" type="ORF">RRG08_031046</name>
</gene>
<evidence type="ECO:0000313" key="3">
    <source>
        <dbReference type="Proteomes" id="UP001283361"/>
    </source>
</evidence>
<accession>A0AAE0ZH33</accession>
<name>A0AAE0ZH33_9GAST</name>
<feature type="region of interest" description="Disordered" evidence="1">
    <location>
        <begin position="62"/>
        <end position="89"/>
    </location>
</feature>
<sequence length="136" mass="15264">MSITTTTTKRTYEQHSLLPYLVKSVLDTTISHKKAVGNKEYFLVSINQHAKSRSKTYILSLQTDKNGRKEEEKKRGTARPESGYIIQPEPLCSGQTTKATFLWYTAATTATAAAVEPYRIVGDETKMMTTAIDLDR</sequence>
<dbReference type="Proteomes" id="UP001283361">
    <property type="component" value="Unassembled WGS sequence"/>
</dbReference>
<organism evidence="2 3">
    <name type="scientific">Elysia crispata</name>
    <name type="common">lettuce slug</name>
    <dbReference type="NCBI Taxonomy" id="231223"/>
    <lineage>
        <taxon>Eukaryota</taxon>
        <taxon>Metazoa</taxon>
        <taxon>Spiralia</taxon>
        <taxon>Lophotrochozoa</taxon>
        <taxon>Mollusca</taxon>
        <taxon>Gastropoda</taxon>
        <taxon>Heterobranchia</taxon>
        <taxon>Euthyneura</taxon>
        <taxon>Panpulmonata</taxon>
        <taxon>Sacoglossa</taxon>
        <taxon>Placobranchoidea</taxon>
        <taxon>Plakobranchidae</taxon>
        <taxon>Elysia</taxon>
    </lineage>
</organism>
<dbReference type="AlphaFoldDB" id="A0AAE0ZH33"/>
<evidence type="ECO:0000313" key="2">
    <source>
        <dbReference type="EMBL" id="KAK3768252.1"/>
    </source>
</evidence>